<dbReference type="EMBL" id="CP049989">
    <property type="protein sequence ID" value="QIM51497.1"/>
    <property type="molecule type" value="Genomic_DNA"/>
</dbReference>
<gene>
    <name evidence="2" type="ORF">G9Q37_04770</name>
</gene>
<dbReference type="Gene3D" id="1.10.287.470">
    <property type="entry name" value="Helix hairpin bin"/>
    <property type="match status" value="1"/>
</dbReference>
<evidence type="ECO:0000259" key="1">
    <source>
        <dbReference type="Pfam" id="PF25967"/>
    </source>
</evidence>
<sequence length="410" mass="43463">MNASASPTSPTSPAFPWRRWLPIGAAALALAALLAWALRPAPLPVQSATVQRGPFEQTIEEDGVLRLQQRYTLASPTAGELQRPGLRVGDNVAAGEAVLVLRPVAPGLIDARTRAVLQQRLGSAQAALAAADAQVARQQVALTQARLDLQRQQALADAHFVSPAAREQAELAQRQAQQAVAAAQAERRVAAFARSEAQAALSLADGGRADSGLWTLRSPVAGRVITLHRDSEGPVSAGQALLDIGDTERLEAVVDLLSGDAARVPEGAPVTLQIGAGLPTLRAHVARVEPVAFTKVSALGIEEQRVNLRIALDEPWPERRALGDGYRVDARIVTLALRDALLVPTAALLRENGRWRVFVVDGASRARLRPVTPGARGPEHAVVESGLQPGERVVLYPGNGVVEGQRVVER</sequence>
<reference evidence="2 3" key="1">
    <citation type="submission" date="2020-03" db="EMBL/GenBank/DDBJ databases">
        <title>Hydrogenophaga sp. nov. isolated from cyanobacterial mat.</title>
        <authorList>
            <person name="Thorat V."/>
            <person name="Kirdat K."/>
            <person name="Tiwarekar B."/>
            <person name="Costa E.D."/>
            <person name="Yadav A."/>
        </authorList>
    </citation>
    <scope>NUCLEOTIDE SEQUENCE [LARGE SCALE GENOMIC DNA]</scope>
    <source>
        <strain evidence="2 3">BA0156</strain>
    </source>
</reference>
<dbReference type="RefSeq" id="WP_166225306.1">
    <property type="nucleotide sequence ID" value="NZ_CP049989.1"/>
</dbReference>
<dbReference type="Pfam" id="PF25967">
    <property type="entry name" value="RND-MFP_C"/>
    <property type="match status" value="1"/>
</dbReference>
<dbReference type="GO" id="GO:1990281">
    <property type="term" value="C:efflux pump complex"/>
    <property type="evidence" value="ECO:0007669"/>
    <property type="project" value="TreeGrafter"/>
</dbReference>
<dbReference type="PANTHER" id="PTHR30469:SF15">
    <property type="entry name" value="HLYD FAMILY OF SECRETION PROTEINS"/>
    <property type="match status" value="1"/>
</dbReference>
<dbReference type="InterPro" id="IPR058627">
    <property type="entry name" value="MdtA-like_C"/>
</dbReference>
<evidence type="ECO:0000313" key="2">
    <source>
        <dbReference type="EMBL" id="QIM51497.1"/>
    </source>
</evidence>
<evidence type="ECO:0000313" key="3">
    <source>
        <dbReference type="Proteomes" id="UP000503162"/>
    </source>
</evidence>
<dbReference type="GO" id="GO:0015562">
    <property type="term" value="F:efflux transmembrane transporter activity"/>
    <property type="evidence" value="ECO:0007669"/>
    <property type="project" value="TreeGrafter"/>
</dbReference>
<name>A0A6G8IE82_9BURK</name>
<dbReference type="KEGG" id="hcz:G9Q37_04770"/>
<proteinExistence type="predicted"/>
<dbReference type="Proteomes" id="UP000503162">
    <property type="component" value="Chromosome"/>
</dbReference>
<protein>
    <submittedName>
        <fullName evidence="2">HlyD family efflux transporter periplasmic adaptor subunit</fullName>
    </submittedName>
</protein>
<accession>A0A6G8IE82</accession>
<organism evidence="2 3">
    <name type="scientific">Hydrogenophaga crocea</name>
    <dbReference type="NCBI Taxonomy" id="2716225"/>
    <lineage>
        <taxon>Bacteria</taxon>
        <taxon>Pseudomonadati</taxon>
        <taxon>Pseudomonadota</taxon>
        <taxon>Betaproteobacteria</taxon>
        <taxon>Burkholderiales</taxon>
        <taxon>Comamonadaceae</taxon>
        <taxon>Hydrogenophaga</taxon>
    </lineage>
</organism>
<dbReference type="Gene3D" id="2.40.50.100">
    <property type="match status" value="1"/>
</dbReference>
<dbReference type="AlphaFoldDB" id="A0A6G8IE82"/>
<dbReference type="Gene3D" id="2.40.420.20">
    <property type="match status" value="1"/>
</dbReference>
<dbReference type="Gene3D" id="2.40.30.170">
    <property type="match status" value="1"/>
</dbReference>
<dbReference type="PANTHER" id="PTHR30469">
    <property type="entry name" value="MULTIDRUG RESISTANCE PROTEIN MDTA"/>
    <property type="match status" value="1"/>
</dbReference>
<feature type="domain" description="Multidrug resistance protein MdtA-like C-terminal permuted SH3" evidence="1">
    <location>
        <begin position="339"/>
        <end position="394"/>
    </location>
</feature>
<keyword evidence="3" id="KW-1185">Reference proteome</keyword>